<dbReference type="EMBL" id="UFQT01000005">
    <property type="protein sequence ID" value="SSX17308.1"/>
    <property type="molecule type" value="Genomic_DNA"/>
</dbReference>
<reference evidence="2" key="2">
    <citation type="submission" date="2018-07" db="EMBL/GenBank/DDBJ databases">
        <authorList>
            <person name="Quirk P.G."/>
            <person name="Krulwich T.A."/>
        </authorList>
    </citation>
    <scope>NUCLEOTIDE SEQUENCE</scope>
</reference>
<dbReference type="AlphaFoldDB" id="A0A336LUH8"/>
<evidence type="ECO:0000313" key="2">
    <source>
        <dbReference type="EMBL" id="SSX17308.1"/>
    </source>
</evidence>
<dbReference type="VEuPathDB" id="VectorBase:CSON012533"/>
<sequence length="211" mass="24782">MQTMLIQYNGPYRTHLVSNILDPQKYPRYSVTKQIRIKESVITMSKTPKYDESECFIKEKIDFYDEGVHEGVKRLNGFKIGLQSPKMVFNLIANHFLFHSIGFILTVRVIEIFYCYECYRCVHRLLNEYEVLLSNSPIKTKFNKFIFKLNINVYVTWSLDVKCGFGSLKCQNLCRMSLVLCRISTLLNNLILLVVNITMNFPCSLKCWDSR</sequence>
<reference evidence="1" key="1">
    <citation type="submission" date="2018-04" db="EMBL/GenBank/DDBJ databases">
        <authorList>
            <person name="Go L.Y."/>
            <person name="Mitchell J.A."/>
        </authorList>
    </citation>
    <scope>NUCLEOTIDE SEQUENCE</scope>
    <source>
        <tissue evidence="1">Whole organism</tissue>
    </source>
</reference>
<gene>
    <name evidence="2" type="primary">CSON012533</name>
</gene>
<evidence type="ECO:0000313" key="1">
    <source>
        <dbReference type="EMBL" id="SSW96921.1"/>
    </source>
</evidence>
<accession>A0A336LUH8</accession>
<dbReference type="EMBL" id="UFQS01000005">
    <property type="protein sequence ID" value="SSW96921.1"/>
    <property type="molecule type" value="Genomic_DNA"/>
</dbReference>
<proteinExistence type="predicted"/>
<name>A0A336LUH8_CULSO</name>
<protein>
    <submittedName>
        <fullName evidence="2">CSON012533 protein</fullName>
    </submittedName>
</protein>
<organism evidence="2">
    <name type="scientific">Culicoides sonorensis</name>
    <name type="common">Biting midge</name>
    <dbReference type="NCBI Taxonomy" id="179676"/>
    <lineage>
        <taxon>Eukaryota</taxon>
        <taxon>Metazoa</taxon>
        <taxon>Ecdysozoa</taxon>
        <taxon>Arthropoda</taxon>
        <taxon>Hexapoda</taxon>
        <taxon>Insecta</taxon>
        <taxon>Pterygota</taxon>
        <taxon>Neoptera</taxon>
        <taxon>Endopterygota</taxon>
        <taxon>Diptera</taxon>
        <taxon>Nematocera</taxon>
        <taxon>Chironomoidea</taxon>
        <taxon>Ceratopogonidae</taxon>
        <taxon>Ceratopogoninae</taxon>
        <taxon>Culicoides</taxon>
        <taxon>Monoculicoides</taxon>
    </lineage>
</organism>